<organism evidence="1 2">
    <name type="scientific">Bactericera cockerelli picorna-like virus</name>
    <dbReference type="NCBI Taxonomy" id="2888284"/>
    <lineage>
        <taxon>Viruses</taxon>
        <taxon>Riboviria</taxon>
        <taxon>Orthornavirae</taxon>
        <taxon>Pisuviricota</taxon>
        <taxon>Pisoniviricetes</taxon>
        <taxon>Picornavirales</taxon>
    </lineage>
</organism>
<evidence type="ECO:0000313" key="2">
    <source>
        <dbReference type="Proteomes" id="UP001262787"/>
    </source>
</evidence>
<accession>A0AC61TNY0</accession>
<name>A0AC61TNY0_9VIRU</name>
<proteinExistence type="predicted"/>
<protein>
    <submittedName>
        <fullName evidence="1">Polyprotein</fullName>
    </submittedName>
</protein>
<dbReference type="EMBL" id="OK011764">
    <property type="protein sequence ID" value="UFT26539.1"/>
    <property type="molecule type" value="Genomic_RNA"/>
</dbReference>
<sequence length="2947" mass="333811">MDTTNRSPVMRSEAQLVIRRVMRGYSSRSQVAVTTKKGWAQVRAKKVYKTFYNKVKGWVESDLDIELPVVAQEKQPAIFKSQTLEELGLEVPKVDLAAWSQVWTAQEIALEERKQQERTQRALEHRMRLAVQRESRRWAPLTWEAWVRQDIAARRSKYNLRLPSANYFRKMALRNKRSGQRAFNAAARRRMKKLRKKHAAQFAQMVRLEEAMKRTYWSVSTSAPGKVVATSTKQVAKKWNRVEEDMTRLVDSFEVKTLKTRDIALLRKLRYSLDILRSRRAPQCARSFWTIRFLNRYSENYVPECVQAQAEDEEFELDATNHDNLTFIQTTLTGLKSNVMDKDTQEFVDNTLSQVTAMLDNPQDHTGAILLLKNQVETRMLNIIQDMQAKSQGGAASKVKQVTQDIHAIGNVATKVDSMLDEDTMMKGAEGIWAKMQAKLKHFGKFFSLDRLIIILSQIGHMIISPNIATVALGLATILVCLVGGTYEYISNVASSLGNWLKSLFTSKQTKGISVKGQAAETDGVMEVCGVIVSLLAGLIGWKMSDPGRTIETIRKLFWDFSLVGRGITGIGIILNHLLAFVRKTWDWLRNKVFYNGDKCYKLVDAPGRFKDWCKVAERLLHPQIMKEYDSYPDYADQIEKFYLEGTAYMATVKGDTFPHSCRVYLSELVKRLRAVREDLVKGGKFPFTRPVPFSVQMGGPPGIGKSTMITAVISKMLASISIVPKGNLYYKMEQINDHWDTFRGESAIVIDDAWNMRDTVSESKQVGAYYNLISSTPFTPPMASLEDKKIRANPVIVWANTNIDYPKPSVMNSYSALWRRRDMVIKASVRESHKHNYKSGKIDVSTYTEQEKQDYVWLEFKIYDDSTDEKSFCSVTGVLFPNLLETIKEKLRIHMKMQRKRIAEEMRVRLEAFKDIGDNDVDEMLSDIYKTIKAKANKDKESDTSGFNDALWEISSNLDILATASPQSVDNEIQYLFDVINDNNTTRKAIMEGAKAAAAACNIKLPDKIRVVGLRGNGVSKEFIKKAYNNSFSNEELAKVGFLLEYKKYLDEKALCSHVRCPCVQIIESGSKVYLYYSCDKDNAPCKDIAKFQEYDCTPECSLNSKRFLRDANYYSVDKNKYCIFMERIQENFIQRSLKLAKKKAKGRMSLIVRGIGKILVWFPLIVMPVIMVFAGAIALKEATKDIKLFKNKEKVCPDSYIKGFTEAQSAYEGPNNTRGTGKVQVRNLVVPVVQGQSKEDVYALLEPESKQYIDDCIRFINKNTYTLVAQYTYSGIVGNMRARGIFVRNNQFLTVRHSWDEICDRVKHRGAKLILTQMPDCQRELDFSKIYVERFQSSNYVLLTISGIPQHKNIIGYFATMRSHNYTTLRGKVVEIGNAVKVSDVRISYVTKPITVERTINSIDVPLFSSYEYDYGGAGVCGSILLCPDVNPCIIGMHVAGKASLVGYSEPLFQEMFRPVNYKHDIVDIVLPNVKQIDEKNFLDGNYITLGVVDAQYGHNESGVSNIVPSLVHGIFEVRTEPAPLSNRDPRLPPGCSPMYEGVKKHGQPIKGFPKHLIEFGSDSLKQMVRTGVKPILPMNVLSLQDAVCGRAGIQGFAPLNFSTSEGFPLTAYRENGAVGKKYLFDLTLTEDGYILNGIDNKLKTILSIKQSLREKGIIPFTVFTDCLKDARIAKEKCSIPGKTRVFSTSPVDFSIQCRQYLLPYTVAHQNSRETFSSMVGINVNGKEWSQVVRKMTDFSSHQLCGDYSNFGAGFDEEVHRCVGEAILDWFEFNGCMDAKDQLVRKVLLMELVYPWHLCFDLLYQTYSGMPSGSPITVETNDLVNLMYILMAWHEIMSPVNLSSLFNFRKYVIIKTYGDDLWMSVHNNVIDRFNNVTISEFFAKYGVKYTDADKTGEMVPSKTWKEVSFLKRTPIPHPSRDGYYLACLDLKSSLDIANWCWKSKDPKMATLVNLEACADSIYGHGPEVHTHYRRILEREANKLGLVGNFRNWYELDNMFLKVSPQGDTDQGVEGSAGATMDTKEGTTIIEHRETSSDVGNVTVGMSWNQLTCSLDIDKPCGSENRWLPIANFKWDTTQVVGTHLLKVNQSNGMSLPFDGLSVNKSTPLAMRFKQHRYFRGDVIVKLIVNTNKFMVGQLQMSWFYGEGMDGTMALRDNRQCFSQMLHGRAQAGSSNTIELRIPYVYMFPYMTTAARSCDKAVLQLGKLYITVFNRLACSSNAHTFGYCQLFMAVEDAHFCGMVDMTLGAFPQMDIAAGLAINAAESYLTQFVADMNRDMPPVPMIPNPVAIIGNGNLSYGTQVTDPVHVMRLNPTGQTPYIGLNRSSMDIQDVIRIFGYCNTIQWSTECNGKLLLELPAGPSLRNTDMEVILYKTLKFYGNSPLSVISSLFKQWRGTIEYRFDFVANDFYTGVVAVVYIPGATKAPSWEVAKCCEYTTFDLREERSFTFTVPFITDRIWWQRPIGLDVRGQYTYPGVICMYVINELSIMDSVPPSIDINIYQRAGCDFEFSVPVQPSLSSCLFTQYTPPSAGNIRAKDGYYPYYVGTSRYVHDNTKAVLRWGPTFDHLAQFEDTAESVTHKCYYTYSGTDAPYIREKKDNAWVQSKDKAIFAVSIKDPGNPWYWLLLCRTASDAISYVKKPNTKFLVDYPNDDVDTATYYAAENKVWNRCVVPTTNVTTRSQSQQPLTPTDLLNFSYPDLSGSGTPTFTGQGERDNPGMTLDNKGCLPSTSHGLYTFGERFSSLTDLLRRYQFCEKFYADVTAGSVGTCRTVLIKPYGMTPFTATEDKQTLYAREGIHSLLSTGYKYFRGGVRVKMIFYPTDVIPVIVYVQHRPDNNDFIVDASTSVDKVLGQGYATHVQNIQQNPVIALEIPYYLESIYGNIGHLLKDGPTDVNRLAHLGRLYIIIKSAKNVTVRCDIYMAFADDTKFEIFQGFVPTINIDDQYL</sequence>
<reference evidence="1 2" key="1">
    <citation type="journal article" date="2021" name="Arch. Virol.">
        <title>A new picorna-like virus identified in populations of the potato psyllid Bactericera cockerelli.</title>
        <authorList>
            <person name="Dahan J."/>
            <person name="Cooper W.R."/>
            <person name="Munyaneza J.E."/>
            <person name="Karasev A.V."/>
        </authorList>
    </citation>
    <scope>NUCLEOTIDE SEQUENCE [LARGE SCALE GENOMIC DNA]</scope>
    <source>
        <strain evidence="1">WA2014</strain>
    </source>
</reference>
<evidence type="ECO:0000313" key="1">
    <source>
        <dbReference type="EMBL" id="UFT26539.1"/>
    </source>
</evidence>
<dbReference type="Proteomes" id="UP001262787">
    <property type="component" value="Segment"/>
</dbReference>
<feature type="unsure residue" description="D or N" evidence="1">
    <location>
        <position position="1780"/>
    </location>
</feature>